<evidence type="ECO:0000313" key="1">
    <source>
        <dbReference type="EMBL" id="SDE28973.1"/>
    </source>
</evidence>
<dbReference type="Proteomes" id="UP000198925">
    <property type="component" value="Unassembled WGS sequence"/>
</dbReference>
<dbReference type="EMBL" id="FMZX01000026">
    <property type="protein sequence ID" value="SDE28973.1"/>
    <property type="molecule type" value="Genomic_DNA"/>
</dbReference>
<dbReference type="Gene3D" id="3.30.450.410">
    <property type="match status" value="1"/>
</dbReference>
<name>A0A1G7BPT6_9PROT</name>
<sequence length="260" mass="27246">MDTLERMIGAVGQTFAPRPGVLMPNWSLVTEPTAREALAASMVSAQRAEKWSCLDAAEDRVWQAVLHAFARSGAAPETARLATGTGLDGPAVAGVLRALQRRDLVVLDERGTTVTAAYPFSARETGHRVQLDGLAEVHALCAIDALAMGAMLGCDTAIESSCPECGIPIRITTRDKGCALASATPATAVVWAGIRYADGCGATSGCTVKLFFCSDEHLAAWCQRVDQGGAGFRLSVEAALQVGKGLFMPMLAPRPEEDGA</sequence>
<protein>
    <submittedName>
        <fullName evidence="1">Alkylmercury lyase</fullName>
    </submittedName>
</protein>
<keyword evidence="2" id="KW-1185">Reference proteome</keyword>
<proteinExistence type="predicted"/>
<organism evidence="1 2">
    <name type="scientific">Belnapia rosea</name>
    <dbReference type="NCBI Taxonomy" id="938405"/>
    <lineage>
        <taxon>Bacteria</taxon>
        <taxon>Pseudomonadati</taxon>
        <taxon>Pseudomonadota</taxon>
        <taxon>Alphaproteobacteria</taxon>
        <taxon>Acetobacterales</taxon>
        <taxon>Roseomonadaceae</taxon>
        <taxon>Belnapia</taxon>
    </lineage>
</organism>
<dbReference type="AlphaFoldDB" id="A0A1G7BPT6"/>
<keyword evidence="1" id="KW-0456">Lyase</keyword>
<dbReference type="GO" id="GO:0018836">
    <property type="term" value="F:alkylmercury lyase activity"/>
    <property type="evidence" value="ECO:0007669"/>
    <property type="project" value="InterPro"/>
</dbReference>
<dbReference type="InterPro" id="IPR004927">
    <property type="entry name" value="MerB"/>
</dbReference>
<dbReference type="Pfam" id="PF03243">
    <property type="entry name" value="MerB"/>
    <property type="match status" value="1"/>
</dbReference>
<accession>A0A1G7BPT6</accession>
<dbReference type="SUPFAM" id="SSF160387">
    <property type="entry name" value="NosL/MerB-like"/>
    <property type="match status" value="1"/>
</dbReference>
<dbReference type="RefSeq" id="WP_176849782.1">
    <property type="nucleotide sequence ID" value="NZ_FMZX01000026.1"/>
</dbReference>
<evidence type="ECO:0000313" key="2">
    <source>
        <dbReference type="Proteomes" id="UP000198925"/>
    </source>
</evidence>
<reference evidence="1 2" key="1">
    <citation type="submission" date="2016-10" db="EMBL/GenBank/DDBJ databases">
        <authorList>
            <person name="de Groot N.N."/>
        </authorList>
    </citation>
    <scope>NUCLEOTIDE SEQUENCE [LARGE SCALE GENOMIC DNA]</scope>
    <source>
        <strain evidence="1 2">CPCC 100156</strain>
    </source>
</reference>
<gene>
    <name evidence="1" type="ORF">SAMN04487779_102645</name>
</gene>
<dbReference type="InterPro" id="IPR053717">
    <property type="entry name" value="MerB_lyase_sf"/>
</dbReference>